<keyword evidence="4" id="KW-0862">Zinc</keyword>
<protein>
    <recommendedName>
        <fullName evidence="5">Alanyl-transfer RNA synthetases family profile domain-containing protein</fullName>
    </recommendedName>
</protein>
<dbReference type="GO" id="GO:0046872">
    <property type="term" value="F:metal ion binding"/>
    <property type="evidence" value="ECO:0007669"/>
    <property type="project" value="UniProtKB-KW"/>
</dbReference>
<evidence type="ECO:0000313" key="7">
    <source>
        <dbReference type="Proteomes" id="UP000824164"/>
    </source>
</evidence>
<dbReference type="Proteomes" id="UP000824164">
    <property type="component" value="Unassembled WGS sequence"/>
</dbReference>
<dbReference type="SMART" id="SM00863">
    <property type="entry name" value="tRNA_SAD"/>
    <property type="match status" value="1"/>
</dbReference>
<dbReference type="GO" id="GO:0004813">
    <property type="term" value="F:alanine-tRNA ligase activity"/>
    <property type="evidence" value="ECO:0007669"/>
    <property type="project" value="InterPro"/>
</dbReference>
<evidence type="ECO:0000313" key="6">
    <source>
        <dbReference type="EMBL" id="HIU02546.1"/>
    </source>
</evidence>
<comment type="caution">
    <text evidence="6">The sequence shown here is derived from an EMBL/GenBank/DDBJ whole genome shotgun (WGS) entry which is preliminary data.</text>
</comment>
<evidence type="ECO:0000256" key="1">
    <source>
        <dbReference type="ARBA" id="ARBA00001947"/>
    </source>
</evidence>
<dbReference type="SUPFAM" id="SSF50447">
    <property type="entry name" value="Translation proteins"/>
    <property type="match status" value="1"/>
</dbReference>
<dbReference type="Gene3D" id="2.40.30.130">
    <property type="match status" value="1"/>
</dbReference>
<evidence type="ECO:0000259" key="5">
    <source>
        <dbReference type="PROSITE" id="PS50860"/>
    </source>
</evidence>
<dbReference type="InterPro" id="IPR051335">
    <property type="entry name" value="Alanyl-tRNA_Editing_Enzymes"/>
</dbReference>
<dbReference type="PROSITE" id="PS50860">
    <property type="entry name" value="AA_TRNA_LIGASE_II_ALA"/>
    <property type="match status" value="1"/>
</dbReference>
<dbReference type="GO" id="GO:0006419">
    <property type="term" value="P:alanyl-tRNA aminoacylation"/>
    <property type="evidence" value="ECO:0007669"/>
    <property type="project" value="InterPro"/>
</dbReference>
<keyword evidence="3" id="KW-0479">Metal-binding</keyword>
<reference evidence="6" key="1">
    <citation type="submission" date="2020-10" db="EMBL/GenBank/DDBJ databases">
        <authorList>
            <person name="Gilroy R."/>
        </authorList>
    </citation>
    <scope>NUCLEOTIDE SEQUENCE</scope>
    <source>
        <strain evidence="6">CHK187-14744</strain>
    </source>
</reference>
<dbReference type="InterPro" id="IPR018163">
    <property type="entry name" value="Thr/Ala-tRNA-synth_IIc_edit"/>
</dbReference>
<dbReference type="Gene3D" id="3.30.980.10">
    <property type="entry name" value="Threonyl-trna Synthetase, Chain A, domain 2"/>
    <property type="match status" value="1"/>
</dbReference>
<dbReference type="InterPro" id="IPR012947">
    <property type="entry name" value="tRNA_SAD"/>
</dbReference>
<dbReference type="GO" id="GO:0003676">
    <property type="term" value="F:nucleic acid binding"/>
    <property type="evidence" value="ECO:0007669"/>
    <property type="project" value="InterPro"/>
</dbReference>
<dbReference type="AlphaFoldDB" id="A0A9D1HFX2"/>
<evidence type="ECO:0000256" key="2">
    <source>
        <dbReference type="ARBA" id="ARBA00004496"/>
    </source>
</evidence>
<dbReference type="InterPro" id="IPR018165">
    <property type="entry name" value="Ala-tRNA-synth_IIc_core"/>
</dbReference>
<accession>A0A9D1HFX2</accession>
<dbReference type="InterPro" id="IPR009000">
    <property type="entry name" value="Transl_B-barrel_sf"/>
</dbReference>
<feature type="domain" description="Alanyl-transfer RNA synthetases family profile" evidence="5">
    <location>
        <begin position="1"/>
        <end position="236"/>
    </location>
</feature>
<evidence type="ECO:0000256" key="3">
    <source>
        <dbReference type="ARBA" id="ARBA00022723"/>
    </source>
</evidence>
<comment type="subcellular location">
    <subcellularLocation>
        <location evidence="2">Cytoplasm</location>
    </subcellularLocation>
</comment>
<organism evidence="6 7">
    <name type="scientific">Candidatus Onthocola gallistercoris</name>
    <dbReference type="NCBI Taxonomy" id="2840876"/>
    <lineage>
        <taxon>Bacteria</taxon>
        <taxon>Bacillati</taxon>
        <taxon>Bacillota</taxon>
        <taxon>Bacilli</taxon>
        <taxon>Candidatus Onthocola</taxon>
    </lineage>
</organism>
<sequence length="391" mass="44096">QMTERIYETDPYCREFEAEVTACEVAEKGYRIALNRTAFFPEGGGQPGDRGQIGNATVTDTREIDGEIWHMTPFPLEKGQTFTGQLDWDFRYSNMQNHAGEHIVSGLIHRMYGYDNVGFHMGSQAITIDMNGELSWEQLKEVEMRANRAIMENIPIQVLLPDEKELTTLDYRSKKEIDGQVRLIRIPGYDCCACCGTHPEKTGEIHLIKLLSIQNYKKGVRISLLCGSRALEDYRSKHQQLLYMSHLLSAKIEEVDKAVGRLEEENGRLKYERVAARKEILQLKAEKQLQDMPEDSERICVIESGLEGSEPREFADVLAGSGRSILVLALPEEGQGPSMRYVLIDPKKGAREWGKALNAAFDGRGGGSPDMVQGTCCGDVEKIKEWFEVAR</sequence>
<proteinExistence type="predicted"/>
<comment type="cofactor">
    <cofactor evidence="1">
        <name>Zn(2+)</name>
        <dbReference type="ChEBI" id="CHEBI:29105"/>
    </cofactor>
</comment>
<dbReference type="Gene3D" id="3.10.310.40">
    <property type="match status" value="1"/>
</dbReference>
<dbReference type="SUPFAM" id="SSF55186">
    <property type="entry name" value="ThrRS/AlaRS common domain"/>
    <property type="match status" value="1"/>
</dbReference>
<reference evidence="6" key="2">
    <citation type="journal article" date="2021" name="PeerJ">
        <title>Extensive microbial diversity within the chicken gut microbiome revealed by metagenomics and culture.</title>
        <authorList>
            <person name="Gilroy R."/>
            <person name="Ravi A."/>
            <person name="Getino M."/>
            <person name="Pursley I."/>
            <person name="Horton D.L."/>
            <person name="Alikhan N.F."/>
            <person name="Baker D."/>
            <person name="Gharbi K."/>
            <person name="Hall N."/>
            <person name="Watson M."/>
            <person name="Adriaenssens E.M."/>
            <person name="Foster-Nyarko E."/>
            <person name="Jarju S."/>
            <person name="Secka A."/>
            <person name="Antonio M."/>
            <person name="Oren A."/>
            <person name="Chaudhuri R.R."/>
            <person name="La Ragione R."/>
            <person name="Hildebrand F."/>
            <person name="Pallen M.J."/>
        </authorList>
    </citation>
    <scope>NUCLEOTIDE SEQUENCE</scope>
    <source>
        <strain evidence="6">CHK187-14744</strain>
    </source>
</reference>
<dbReference type="Pfam" id="PF07973">
    <property type="entry name" value="tRNA_SAD"/>
    <property type="match status" value="1"/>
</dbReference>
<feature type="non-terminal residue" evidence="6">
    <location>
        <position position="1"/>
    </location>
</feature>
<dbReference type="GO" id="GO:0005737">
    <property type="term" value="C:cytoplasm"/>
    <property type="evidence" value="ECO:0007669"/>
    <property type="project" value="UniProtKB-SubCell"/>
</dbReference>
<evidence type="ECO:0000256" key="4">
    <source>
        <dbReference type="ARBA" id="ARBA00022833"/>
    </source>
</evidence>
<dbReference type="GO" id="GO:0002161">
    <property type="term" value="F:aminoacyl-tRNA deacylase activity"/>
    <property type="evidence" value="ECO:0007669"/>
    <property type="project" value="UniProtKB-ARBA"/>
</dbReference>
<name>A0A9D1HFX2_9FIRM</name>
<dbReference type="PANTHER" id="PTHR43462">
    <property type="entry name" value="ALANYL-TRNA EDITING PROTEIN"/>
    <property type="match status" value="1"/>
</dbReference>
<dbReference type="GO" id="GO:0005524">
    <property type="term" value="F:ATP binding"/>
    <property type="evidence" value="ECO:0007669"/>
    <property type="project" value="InterPro"/>
</dbReference>
<gene>
    <name evidence="6" type="ORF">IAB63_04775</name>
</gene>
<dbReference type="EMBL" id="DVLT01000035">
    <property type="protein sequence ID" value="HIU02546.1"/>
    <property type="molecule type" value="Genomic_DNA"/>
</dbReference>
<dbReference type="PANTHER" id="PTHR43462:SF1">
    <property type="entry name" value="ALANYL-TRNA EDITING PROTEIN AARSD1"/>
    <property type="match status" value="1"/>
</dbReference>